<dbReference type="Proteomes" id="UP000027442">
    <property type="component" value="Unassembled WGS sequence"/>
</dbReference>
<evidence type="ECO:0000256" key="1">
    <source>
        <dbReference type="SAM" id="Phobius"/>
    </source>
</evidence>
<dbReference type="EMBL" id="JNGW01000076">
    <property type="protein sequence ID" value="KDR52136.1"/>
    <property type="molecule type" value="Genomic_DNA"/>
</dbReference>
<reference evidence="2 3" key="1">
    <citation type="submission" date="2013-08" db="EMBL/GenBank/DDBJ databases">
        <authorList>
            <person name="Weinstock G."/>
            <person name="Sodergren E."/>
            <person name="Wylie T."/>
            <person name="Fulton L."/>
            <person name="Fulton R."/>
            <person name="Fronick C."/>
            <person name="O'Laughlin M."/>
            <person name="Godfrey J."/>
            <person name="Miner T."/>
            <person name="Herter B."/>
            <person name="Appelbaum E."/>
            <person name="Cordes M."/>
            <person name="Lek S."/>
            <person name="Wollam A."/>
            <person name="Pepin K.H."/>
            <person name="Palsikar V.B."/>
            <person name="Mitreva M."/>
            <person name="Wilson R.K."/>
        </authorList>
    </citation>
    <scope>NUCLEOTIDE SEQUENCE [LARGE SCALE GENOMIC DNA]</scope>
    <source>
        <strain evidence="2 3">ATCC 15930</strain>
    </source>
</reference>
<sequence>MGGLIGEGAEGDFSLFEEVLRVGYFYFHLFCIISFLRYLCKT</sequence>
<dbReference type="HOGENOM" id="CLU_3255792_0_0_10"/>
<keyword evidence="3" id="KW-1185">Reference proteome</keyword>
<keyword evidence="1" id="KW-0812">Transmembrane</keyword>
<keyword evidence="1" id="KW-1133">Transmembrane helix</keyword>
<protein>
    <submittedName>
        <fullName evidence="2">Uncharacterized protein</fullName>
    </submittedName>
</protein>
<proteinExistence type="predicted"/>
<evidence type="ECO:0000313" key="2">
    <source>
        <dbReference type="EMBL" id="KDR52136.1"/>
    </source>
</evidence>
<comment type="caution">
    <text evidence="2">The sequence shown here is derived from an EMBL/GenBank/DDBJ whole genome shotgun (WGS) entry which is preliminary data.</text>
</comment>
<dbReference type="PATRIC" id="fig|1122985.7.peg.1833"/>
<evidence type="ECO:0000313" key="3">
    <source>
        <dbReference type="Proteomes" id="UP000027442"/>
    </source>
</evidence>
<organism evidence="2 3">
    <name type="scientific">Hoylesella loescheii DSM 19665 = JCM 12249 = ATCC 15930</name>
    <dbReference type="NCBI Taxonomy" id="1122985"/>
    <lineage>
        <taxon>Bacteria</taxon>
        <taxon>Pseudomonadati</taxon>
        <taxon>Bacteroidota</taxon>
        <taxon>Bacteroidia</taxon>
        <taxon>Bacteroidales</taxon>
        <taxon>Prevotellaceae</taxon>
        <taxon>Hoylesella</taxon>
    </lineage>
</organism>
<keyword evidence="1" id="KW-0472">Membrane</keyword>
<accession>A0A069QQP3</accession>
<name>A0A069QQP3_HOYLO</name>
<feature type="transmembrane region" description="Helical" evidence="1">
    <location>
        <begin position="23"/>
        <end position="40"/>
    </location>
</feature>
<dbReference type="AlphaFoldDB" id="A0A069QQP3"/>
<gene>
    <name evidence="2" type="ORF">HMPREF1991_01761</name>
</gene>